<dbReference type="RefSeq" id="WP_379833932.1">
    <property type="nucleotide sequence ID" value="NZ_JBHRYQ010000001.1"/>
</dbReference>
<keyword evidence="6 7" id="KW-0472">Membrane</keyword>
<dbReference type="PANTHER" id="PTHR21624">
    <property type="entry name" value="STEROL DESATURASE-RELATED PROTEIN"/>
    <property type="match status" value="1"/>
</dbReference>
<evidence type="ECO:0000313" key="9">
    <source>
        <dbReference type="EMBL" id="MFC3809198.1"/>
    </source>
</evidence>
<evidence type="ECO:0000256" key="4">
    <source>
        <dbReference type="ARBA" id="ARBA00023002"/>
    </source>
</evidence>
<keyword evidence="10" id="KW-1185">Reference proteome</keyword>
<organism evidence="9 10">
    <name type="scientific">Lacihabitans lacunae</name>
    <dbReference type="NCBI Taxonomy" id="1028214"/>
    <lineage>
        <taxon>Bacteria</taxon>
        <taxon>Pseudomonadati</taxon>
        <taxon>Bacteroidota</taxon>
        <taxon>Cytophagia</taxon>
        <taxon>Cytophagales</taxon>
        <taxon>Leadbetterellaceae</taxon>
        <taxon>Lacihabitans</taxon>
    </lineage>
</organism>
<evidence type="ECO:0000256" key="3">
    <source>
        <dbReference type="ARBA" id="ARBA00022989"/>
    </source>
</evidence>
<reference evidence="10" key="1">
    <citation type="journal article" date="2019" name="Int. J. Syst. Evol. Microbiol.">
        <title>The Global Catalogue of Microorganisms (GCM) 10K type strain sequencing project: providing services to taxonomists for standard genome sequencing and annotation.</title>
        <authorList>
            <consortium name="The Broad Institute Genomics Platform"/>
            <consortium name="The Broad Institute Genome Sequencing Center for Infectious Disease"/>
            <person name="Wu L."/>
            <person name="Ma J."/>
        </authorList>
    </citation>
    <scope>NUCLEOTIDE SEQUENCE [LARGE SCALE GENOMIC DNA]</scope>
    <source>
        <strain evidence="10">CECT 7956</strain>
    </source>
</reference>
<evidence type="ECO:0000256" key="2">
    <source>
        <dbReference type="ARBA" id="ARBA00022692"/>
    </source>
</evidence>
<feature type="transmembrane region" description="Helical" evidence="7">
    <location>
        <begin position="148"/>
        <end position="171"/>
    </location>
</feature>
<accession>A0ABV7YSM6</accession>
<dbReference type="InterPro" id="IPR051689">
    <property type="entry name" value="Sterol_desaturase/TMEM195"/>
</dbReference>
<keyword evidence="4 9" id="KW-0560">Oxidoreductase</keyword>
<feature type="transmembrane region" description="Helical" evidence="7">
    <location>
        <begin position="91"/>
        <end position="111"/>
    </location>
</feature>
<keyword evidence="3 7" id="KW-1133">Transmembrane helix</keyword>
<feature type="transmembrane region" description="Helical" evidence="7">
    <location>
        <begin position="46"/>
        <end position="71"/>
    </location>
</feature>
<evidence type="ECO:0000313" key="10">
    <source>
        <dbReference type="Proteomes" id="UP001595616"/>
    </source>
</evidence>
<evidence type="ECO:0000259" key="8">
    <source>
        <dbReference type="Pfam" id="PF04116"/>
    </source>
</evidence>
<dbReference type="EC" id="1.-.-.-" evidence="9"/>
<comment type="caution">
    <text evidence="9">The sequence shown here is derived from an EMBL/GenBank/DDBJ whole genome shotgun (WGS) entry which is preliminary data.</text>
</comment>
<dbReference type="Proteomes" id="UP001595616">
    <property type="component" value="Unassembled WGS sequence"/>
</dbReference>
<name>A0ABV7YSM6_9BACT</name>
<gene>
    <name evidence="9" type="ORF">ACFOOI_00910</name>
</gene>
<dbReference type="GO" id="GO:0016491">
    <property type="term" value="F:oxidoreductase activity"/>
    <property type="evidence" value="ECO:0007669"/>
    <property type="project" value="UniProtKB-KW"/>
</dbReference>
<evidence type="ECO:0000256" key="5">
    <source>
        <dbReference type="ARBA" id="ARBA00023098"/>
    </source>
</evidence>
<dbReference type="EMBL" id="JBHRYQ010000001">
    <property type="protein sequence ID" value="MFC3809198.1"/>
    <property type="molecule type" value="Genomic_DNA"/>
</dbReference>
<protein>
    <submittedName>
        <fullName evidence="9">Sterol desaturase family protein</fullName>
        <ecNumber evidence="9">1.-.-.-</ecNumber>
    </submittedName>
</protein>
<keyword evidence="2 7" id="KW-0812">Transmembrane</keyword>
<feature type="domain" description="Fatty acid hydroxylase" evidence="8">
    <location>
        <begin position="95"/>
        <end position="231"/>
    </location>
</feature>
<comment type="subcellular location">
    <subcellularLocation>
        <location evidence="1">Endomembrane system</location>
        <topology evidence="1">Multi-pass membrane protein</topology>
    </subcellularLocation>
</comment>
<evidence type="ECO:0000256" key="1">
    <source>
        <dbReference type="ARBA" id="ARBA00004127"/>
    </source>
</evidence>
<sequence length="271" mass="32251">MNTIFNFFNQNHQNIQSGIFVAVFLVCWFLEYYVSDSSFFPKKIHVLNNFLFSLSGAVIQVLVSIVFLKIILFENANNIGLIPYLNFKSGYLNILFAFIFLDFTYWLYHFLMHKIPVLWRFHSVHHSDSHLNVSTSLREHPFETMIRLGHYVLAVSFLGPALWIISLHQFIQIISKIIIHADLRLPEKTDRILSFLVLTPNMHQVHHHYVRPYTDSNYGDLFSIWDRMFKTFYTLKKEELKFGLDQYPESVQQPEVWYKMLVRPFINANYK</sequence>
<dbReference type="Pfam" id="PF04116">
    <property type="entry name" value="FA_hydroxylase"/>
    <property type="match status" value="1"/>
</dbReference>
<dbReference type="InterPro" id="IPR006694">
    <property type="entry name" value="Fatty_acid_hydroxylase"/>
</dbReference>
<evidence type="ECO:0000256" key="7">
    <source>
        <dbReference type="SAM" id="Phobius"/>
    </source>
</evidence>
<feature type="transmembrane region" description="Helical" evidence="7">
    <location>
        <begin position="15"/>
        <end position="34"/>
    </location>
</feature>
<dbReference type="PANTHER" id="PTHR21624:SF1">
    <property type="entry name" value="ALKYLGLYCEROL MONOOXYGENASE"/>
    <property type="match status" value="1"/>
</dbReference>
<evidence type="ECO:0000256" key="6">
    <source>
        <dbReference type="ARBA" id="ARBA00023136"/>
    </source>
</evidence>
<proteinExistence type="predicted"/>
<keyword evidence="5" id="KW-0443">Lipid metabolism</keyword>